<dbReference type="Proteomes" id="UP000092154">
    <property type="component" value="Unassembled WGS sequence"/>
</dbReference>
<accession>A0A1B7MLL4</accession>
<dbReference type="PANTHER" id="PTHR11707:SF28">
    <property type="entry name" value="60 KDA LYSOPHOSPHOLIPASE"/>
    <property type="match status" value="1"/>
</dbReference>
<evidence type="ECO:0000313" key="3">
    <source>
        <dbReference type="Proteomes" id="UP000092154"/>
    </source>
</evidence>
<dbReference type="AlphaFoldDB" id="A0A1B7MLL4"/>
<dbReference type="STRING" id="1314800.A0A1B7MLL4"/>
<sequence>MNGALAHIPSHRRHRELERCPTTNQMVFEDISPHIATLRLFSDITGSTPRAFLAPLTRALKEACDRGVLIVAIPKCAKGTVSGDYETGRTLIHSGVVPDEDTTPEMASEFVDFIEDSDEP</sequence>
<dbReference type="PIRSF" id="PIRSF001220">
    <property type="entry name" value="L-ASNase_gatD"/>
    <property type="match status" value="1"/>
</dbReference>
<dbReference type="EMBL" id="KV448757">
    <property type="protein sequence ID" value="OAX33504.1"/>
    <property type="molecule type" value="Genomic_DNA"/>
</dbReference>
<gene>
    <name evidence="2" type="ORF">K503DRAFT_786451</name>
</gene>
<name>A0A1B7MLL4_9AGAM</name>
<dbReference type="InterPro" id="IPR036152">
    <property type="entry name" value="Asp/glu_Ase-like_sf"/>
</dbReference>
<dbReference type="GO" id="GO:0004067">
    <property type="term" value="F:asparaginase activity"/>
    <property type="evidence" value="ECO:0007669"/>
    <property type="project" value="UniProtKB-EC"/>
</dbReference>
<reference evidence="2 3" key="1">
    <citation type="submission" date="2016-06" db="EMBL/GenBank/DDBJ databases">
        <title>Comparative genomics of the ectomycorrhizal sister species Rhizopogon vinicolor and Rhizopogon vesiculosus (Basidiomycota: Boletales) reveals a divergence of the mating type B locus.</title>
        <authorList>
            <consortium name="DOE Joint Genome Institute"/>
            <person name="Mujic A.B."/>
            <person name="Kuo A."/>
            <person name="Tritt A."/>
            <person name="Lipzen A."/>
            <person name="Chen C."/>
            <person name="Johnson J."/>
            <person name="Sharma A."/>
            <person name="Barry K."/>
            <person name="Grigoriev I.V."/>
            <person name="Spatafora J.W."/>
        </authorList>
    </citation>
    <scope>NUCLEOTIDE SEQUENCE [LARGE SCALE GENOMIC DNA]</scope>
    <source>
        <strain evidence="2 3">AM-OR11-026</strain>
    </source>
</reference>
<dbReference type="PANTHER" id="PTHR11707">
    <property type="entry name" value="L-ASPARAGINASE"/>
    <property type="match status" value="1"/>
</dbReference>
<dbReference type="InterPro" id="IPR006034">
    <property type="entry name" value="Asparaginase/glutaminase-like"/>
</dbReference>
<dbReference type="PIRSF" id="PIRSF500176">
    <property type="entry name" value="L_ASNase"/>
    <property type="match status" value="1"/>
</dbReference>
<dbReference type="InParanoid" id="A0A1B7MLL4"/>
<evidence type="ECO:0000313" key="2">
    <source>
        <dbReference type="EMBL" id="OAX33504.1"/>
    </source>
</evidence>
<dbReference type="GO" id="GO:0009066">
    <property type="term" value="P:aspartate family amino acid metabolic process"/>
    <property type="evidence" value="ECO:0007669"/>
    <property type="project" value="UniProtKB-ARBA"/>
</dbReference>
<dbReference type="EC" id="3.5.1.1" evidence="1"/>
<organism evidence="2 3">
    <name type="scientific">Rhizopogon vinicolor AM-OR11-026</name>
    <dbReference type="NCBI Taxonomy" id="1314800"/>
    <lineage>
        <taxon>Eukaryota</taxon>
        <taxon>Fungi</taxon>
        <taxon>Dikarya</taxon>
        <taxon>Basidiomycota</taxon>
        <taxon>Agaricomycotina</taxon>
        <taxon>Agaricomycetes</taxon>
        <taxon>Agaricomycetidae</taxon>
        <taxon>Boletales</taxon>
        <taxon>Suillineae</taxon>
        <taxon>Rhizopogonaceae</taxon>
        <taxon>Rhizopogon</taxon>
    </lineage>
</organism>
<protein>
    <recommendedName>
        <fullName evidence="1">asparaginase</fullName>
        <ecNumber evidence="1">3.5.1.1</ecNumber>
    </recommendedName>
</protein>
<keyword evidence="3" id="KW-1185">Reference proteome</keyword>
<evidence type="ECO:0000256" key="1">
    <source>
        <dbReference type="ARBA" id="ARBA00012920"/>
    </source>
</evidence>
<proteinExistence type="predicted"/>
<dbReference type="OrthoDB" id="542841at2759"/>
<dbReference type="Gene3D" id="3.40.50.40">
    <property type="match status" value="1"/>
</dbReference>
<dbReference type="InterPro" id="IPR027473">
    <property type="entry name" value="L-asparaginase_C"/>
</dbReference>
<dbReference type="SUPFAM" id="SSF53774">
    <property type="entry name" value="Glutaminase/Asparaginase"/>
    <property type="match status" value="1"/>
</dbReference>